<feature type="domain" description="Helicase ATP-binding" evidence="16">
    <location>
        <begin position="38"/>
        <end position="210"/>
    </location>
</feature>
<dbReference type="Pfam" id="PF00271">
    <property type="entry name" value="Helicase_C"/>
    <property type="match status" value="1"/>
</dbReference>
<evidence type="ECO:0000256" key="14">
    <source>
        <dbReference type="SAM" id="MobiDB-lite"/>
    </source>
</evidence>
<feature type="region of interest" description="Disordered" evidence="14">
    <location>
        <begin position="596"/>
        <end position="624"/>
    </location>
</feature>
<dbReference type="SMART" id="SM00487">
    <property type="entry name" value="DEXDc"/>
    <property type="match status" value="1"/>
</dbReference>
<gene>
    <name evidence="18" type="ORF">SBA5_370032</name>
</gene>
<dbReference type="PROSITE" id="PS50967">
    <property type="entry name" value="HRDC"/>
    <property type="match status" value="1"/>
</dbReference>
<dbReference type="Gene3D" id="1.10.150.80">
    <property type="entry name" value="HRDC domain"/>
    <property type="match status" value="1"/>
</dbReference>
<dbReference type="GO" id="GO:0005694">
    <property type="term" value="C:chromosome"/>
    <property type="evidence" value="ECO:0007669"/>
    <property type="project" value="TreeGrafter"/>
</dbReference>
<dbReference type="Gene3D" id="3.40.50.300">
    <property type="entry name" value="P-loop containing nucleotide triphosphate hydrolases"/>
    <property type="match status" value="2"/>
</dbReference>
<dbReference type="PANTHER" id="PTHR13710">
    <property type="entry name" value="DNA HELICASE RECQ FAMILY MEMBER"/>
    <property type="match status" value="1"/>
</dbReference>
<evidence type="ECO:0000313" key="19">
    <source>
        <dbReference type="Proteomes" id="UP000239735"/>
    </source>
</evidence>
<evidence type="ECO:0000259" key="17">
    <source>
        <dbReference type="PROSITE" id="PS51194"/>
    </source>
</evidence>
<name>A0A2N9LIE7_9BACT</name>
<evidence type="ECO:0000256" key="9">
    <source>
        <dbReference type="ARBA" id="ARBA00023235"/>
    </source>
</evidence>
<evidence type="ECO:0000256" key="5">
    <source>
        <dbReference type="ARBA" id="ARBA00022801"/>
    </source>
</evidence>
<dbReference type="SMART" id="SM00490">
    <property type="entry name" value="HELICc"/>
    <property type="match status" value="1"/>
</dbReference>
<dbReference type="InterPro" id="IPR044876">
    <property type="entry name" value="HRDC_dom_sf"/>
</dbReference>
<accession>A0A2N9LIE7</accession>
<dbReference type="GO" id="GO:0009378">
    <property type="term" value="F:four-way junction helicase activity"/>
    <property type="evidence" value="ECO:0007669"/>
    <property type="project" value="TreeGrafter"/>
</dbReference>
<keyword evidence="9 18" id="KW-0413">Isomerase</keyword>
<proteinExistence type="inferred from homology"/>
<dbReference type="GO" id="GO:0006281">
    <property type="term" value="P:DNA repair"/>
    <property type="evidence" value="ECO:0007669"/>
    <property type="project" value="TreeGrafter"/>
</dbReference>
<dbReference type="AlphaFoldDB" id="A0A2N9LIE7"/>
<dbReference type="InterPro" id="IPR004589">
    <property type="entry name" value="DNA_helicase_ATP-dep_RecQ"/>
</dbReference>
<dbReference type="InterPro" id="IPR011545">
    <property type="entry name" value="DEAD/DEAH_box_helicase_dom"/>
</dbReference>
<dbReference type="FunFam" id="3.40.50.300:FF:001389">
    <property type="entry name" value="ATP-dependent DNA helicase RecQ"/>
    <property type="match status" value="1"/>
</dbReference>
<keyword evidence="4" id="KW-0547">Nucleotide-binding</keyword>
<dbReference type="InterPro" id="IPR002121">
    <property type="entry name" value="HRDC_dom"/>
</dbReference>
<keyword evidence="8" id="KW-0238">DNA-binding</keyword>
<dbReference type="Pfam" id="PF00570">
    <property type="entry name" value="HRDC"/>
    <property type="match status" value="1"/>
</dbReference>
<keyword evidence="6" id="KW-0347">Helicase</keyword>
<sequence>MQIYALLSTVDLSSNTPAELLQAIFGFTTFRPGQEPVCRAAIAGRDLLLVMPTGAGKSLCYQLPAIARGGTALVVSPLISLMEDQAAKLSALGLRVARIHSGLDRADARKACADYLNGSLQFLFIAPERLRVNGFPEMLAKRKLALIAIDEAHCISQWGHDFRPDYRTLGQYLPALRDAPDPAPIFALTATATSAVQKDIVAQLGMTNPLAFIHGFRRENLAIEVVEVPVPERAPAIFKLLSDPARRPAIVYAVSRKQSESLAGDLSRAMPAAAYHAGLDPVTRERVQTAFQAGELEVVVATIAFGMGIDKPNIRTVVHAGLPGALENYYQEIGRAGRDGAPSRTFLMHSYADQRTQDFFLNRDYPPVEHLTRVFAMLSAHPQPVEDLRAKAELDEEAFDKALEKLQIHQGAHVDFGGSVTLGRSGWKNTYSIQMQVRAEQLDKVVRFTESCQCRMSALVRHFGDSEDAGRPCGKCDVCDPAGAILRQFRRVTAAELRIADQIVDELCGVDHKAAGTLQKGLDLVSRLSRKEFDGLLAAMVQAGLIEIEEDEFEKNGEIIRFRKVRLTRAGHDRRPGASFALLMGDGIVEEFRSLPATPTRSKRPGPPANRAAANAPSDAPLAVATPESEHLAVRLREWRIVEAKRLGVPAYVVLHDRTLNAIALTRPAHPDQLLAIDGIGPAKVEKFGAAILQLCAAELGTTPNLESRDQP</sequence>
<keyword evidence="5" id="KW-0378">Hydrolase</keyword>
<evidence type="ECO:0000256" key="6">
    <source>
        <dbReference type="ARBA" id="ARBA00022806"/>
    </source>
</evidence>
<dbReference type="Pfam" id="PF00270">
    <property type="entry name" value="DEAD"/>
    <property type="match status" value="1"/>
</dbReference>
<evidence type="ECO:0000256" key="13">
    <source>
        <dbReference type="ARBA" id="ARBA00044550"/>
    </source>
</evidence>
<comment type="catalytic activity">
    <reaction evidence="10">
        <text>Couples ATP hydrolysis with the unwinding of duplex DNA by translocating in the 3'-5' direction.</text>
        <dbReference type="EC" id="5.6.2.4"/>
    </reaction>
</comment>
<comment type="cofactor">
    <cofactor evidence="1">
        <name>Mg(2+)</name>
        <dbReference type="ChEBI" id="CHEBI:18420"/>
    </cofactor>
</comment>
<keyword evidence="7" id="KW-0067">ATP-binding</keyword>
<evidence type="ECO:0000256" key="4">
    <source>
        <dbReference type="ARBA" id="ARBA00022741"/>
    </source>
</evidence>
<dbReference type="InterPro" id="IPR014001">
    <property type="entry name" value="Helicase_ATP-bd"/>
</dbReference>
<dbReference type="InterPro" id="IPR027417">
    <property type="entry name" value="P-loop_NTPase"/>
</dbReference>
<feature type="domain" description="HRDC" evidence="15">
    <location>
        <begin position="626"/>
        <end position="706"/>
    </location>
</feature>
<dbReference type="InterPro" id="IPR032284">
    <property type="entry name" value="RecQ_Zn-bd"/>
</dbReference>
<evidence type="ECO:0000313" key="18">
    <source>
        <dbReference type="EMBL" id="SPE23040.1"/>
    </source>
</evidence>
<evidence type="ECO:0000256" key="10">
    <source>
        <dbReference type="ARBA" id="ARBA00034617"/>
    </source>
</evidence>
<keyword evidence="3" id="KW-0479">Metal-binding</keyword>
<evidence type="ECO:0000259" key="16">
    <source>
        <dbReference type="PROSITE" id="PS51192"/>
    </source>
</evidence>
<evidence type="ECO:0000256" key="11">
    <source>
        <dbReference type="ARBA" id="ARBA00034808"/>
    </source>
</evidence>
<dbReference type="GO" id="GO:0016787">
    <property type="term" value="F:hydrolase activity"/>
    <property type="evidence" value="ECO:0007669"/>
    <property type="project" value="UniProtKB-KW"/>
</dbReference>
<dbReference type="PANTHER" id="PTHR13710:SF105">
    <property type="entry name" value="ATP-DEPENDENT DNA HELICASE Q1"/>
    <property type="match status" value="1"/>
</dbReference>
<reference evidence="19" key="1">
    <citation type="submission" date="2018-02" db="EMBL/GenBank/DDBJ databases">
        <authorList>
            <person name="Hausmann B."/>
        </authorList>
    </citation>
    <scope>NUCLEOTIDE SEQUENCE [LARGE SCALE GENOMIC DNA]</scope>
    <source>
        <strain evidence="19">Peat soil MAG SbA5</strain>
    </source>
</reference>
<dbReference type="OrthoDB" id="9763310at2"/>
<protein>
    <recommendedName>
        <fullName evidence="12">ATP-dependent DNA helicase RecQ</fullName>
        <ecNumber evidence="11">5.6.2.4</ecNumber>
    </recommendedName>
    <alternativeName>
        <fullName evidence="13">DNA 3'-5' helicase RecQ</fullName>
    </alternativeName>
</protein>
<dbReference type="GO" id="GO:0005524">
    <property type="term" value="F:ATP binding"/>
    <property type="evidence" value="ECO:0007669"/>
    <property type="project" value="UniProtKB-KW"/>
</dbReference>
<dbReference type="CDD" id="cd17920">
    <property type="entry name" value="DEXHc_RecQ"/>
    <property type="match status" value="1"/>
</dbReference>
<evidence type="ECO:0000256" key="12">
    <source>
        <dbReference type="ARBA" id="ARBA00044535"/>
    </source>
</evidence>
<evidence type="ECO:0000256" key="1">
    <source>
        <dbReference type="ARBA" id="ARBA00001946"/>
    </source>
</evidence>
<dbReference type="GO" id="GO:0003677">
    <property type="term" value="F:DNA binding"/>
    <property type="evidence" value="ECO:0007669"/>
    <property type="project" value="UniProtKB-KW"/>
</dbReference>
<evidence type="ECO:0000259" key="15">
    <source>
        <dbReference type="PROSITE" id="PS50967"/>
    </source>
</evidence>
<evidence type="ECO:0000256" key="7">
    <source>
        <dbReference type="ARBA" id="ARBA00022840"/>
    </source>
</evidence>
<dbReference type="GO" id="GO:0046872">
    <property type="term" value="F:metal ion binding"/>
    <property type="evidence" value="ECO:0007669"/>
    <property type="project" value="UniProtKB-KW"/>
</dbReference>
<organism evidence="18 19">
    <name type="scientific">Candidatus Sulfuritelmatomonas gaucii</name>
    <dbReference type="NCBI Taxonomy" id="2043161"/>
    <lineage>
        <taxon>Bacteria</taxon>
        <taxon>Pseudomonadati</taxon>
        <taxon>Acidobacteriota</taxon>
        <taxon>Terriglobia</taxon>
        <taxon>Terriglobales</taxon>
        <taxon>Acidobacteriaceae</taxon>
        <taxon>Candidatus Sulfuritelmatomonas</taxon>
    </lineage>
</organism>
<dbReference type="SUPFAM" id="SSF52540">
    <property type="entry name" value="P-loop containing nucleoside triphosphate hydrolases"/>
    <property type="match status" value="1"/>
</dbReference>
<dbReference type="GO" id="GO:0006310">
    <property type="term" value="P:DNA recombination"/>
    <property type="evidence" value="ECO:0007669"/>
    <property type="project" value="InterPro"/>
</dbReference>
<evidence type="ECO:0000256" key="8">
    <source>
        <dbReference type="ARBA" id="ARBA00023125"/>
    </source>
</evidence>
<dbReference type="InterPro" id="IPR010997">
    <property type="entry name" value="HRDC-like_sf"/>
</dbReference>
<dbReference type="Proteomes" id="UP000239735">
    <property type="component" value="Unassembled WGS sequence"/>
</dbReference>
<dbReference type="GO" id="GO:0043138">
    <property type="term" value="F:3'-5' DNA helicase activity"/>
    <property type="evidence" value="ECO:0007669"/>
    <property type="project" value="UniProtKB-EC"/>
</dbReference>
<dbReference type="EC" id="5.6.2.4" evidence="11"/>
<dbReference type="NCBIfam" id="TIGR00614">
    <property type="entry name" value="recQ_fam"/>
    <property type="match status" value="1"/>
</dbReference>
<feature type="domain" description="Helicase C-terminal" evidence="17">
    <location>
        <begin position="236"/>
        <end position="389"/>
    </location>
</feature>
<dbReference type="SUPFAM" id="SSF47819">
    <property type="entry name" value="HRDC-like"/>
    <property type="match status" value="1"/>
</dbReference>
<dbReference type="InterPro" id="IPR001650">
    <property type="entry name" value="Helicase_C-like"/>
</dbReference>
<dbReference type="EMBL" id="OKRB01000094">
    <property type="protein sequence ID" value="SPE23040.1"/>
    <property type="molecule type" value="Genomic_DNA"/>
</dbReference>
<dbReference type="Pfam" id="PF16124">
    <property type="entry name" value="RecQ_Zn_bind"/>
    <property type="match status" value="1"/>
</dbReference>
<evidence type="ECO:0000256" key="3">
    <source>
        <dbReference type="ARBA" id="ARBA00022723"/>
    </source>
</evidence>
<dbReference type="SMART" id="SM00341">
    <property type="entry name" value="HRDC"/>
    <property type="match status" value="1"/>
</dbReference>
<dbReference type="PROSITE" id="PS51192">
    <property type="entry name" value="HELICASE_ATP_BIND_1"/>
    <property type="match status" value="1"/>
</dbReference>
<dbReference type="GO" id="GO:0005737">
    <property type="term" value="C:cytoplasm"/>
    <property type="evidence" value="ECO:0007669"/>
    <property type="project" value="TreeGrafter"/>
</dbReference>
<comment type="similarity">
    <text evidence="2">Belongs to the helicase family. RecQ subfamily.</text>
</comment>
<dbReference type="PROSITE" id="PS51194">
    <property type="entry name" value="HELICASE_CTER"/>
    <property type="match status" value="1"/>
</dbReference>
<feature type="compositionally biased region" description="Low complexity" evidence="14">
    <location>
        <begin position="609"/>
        <end position="624"/>
    </location>
</feature>
<evidence type="ECO:0000256" key="2">
    <source>
        <dbReference type="ARBA" id="ARBA00005446"/>
    </source>
</evidence>